<dbReference type="InterPro" id="IPR006439">
    <property type="entry name" value="HAD-SF_hydro_IA"/>
</dbReference>
<dbReference type="OrthoDB" id="9773910at2"/>
<dbReference type="AlphaFoldDB" id="A0A1Z4VNK2"/>
<dbReference type="SUPFAM" id="SSF56784">
    <property type="entry name" value="HAD-like"/>
    <property type="match status" value="1"/>
</dbReference>
<dbReference type="InterPro" id="IPR023214">
    <property type="entry name" value="HAD_sf"/>
</dbReference>
<dbReference type="PANTHER" id="PTHR43434">
    <property type="entry name" value="PHOSPHOGLYCOLATE PHOSPHATASE"/>
    <property type="match status" value="1"/>
</dbReference>
<protein>
    <submittedName>
        <fullName evidence="1">Hydrolase</fullName>
    </submittedName>
</protein>
<dbReference type="SFLD" id="SFLDG01129">
    <property type="entry name" value="C1.5:_HAD__Beta-PGM__Phosphata"/>
    <property type="match status" value="1"/>
</dbReference>
<evidence type="ECO:0000313" key="2">
    <source>
        <dbReference type="Proteomes" id="UP000218765"/>
    </source>
</evidence>
<dbReference type="EMBL" id="AP018052">
    <property type="protein sequence ID" value="BAZ93181.1"/>
    <property type="molecule type" value="Genomic_DNA"/>
</dbReference>
<reference evidence="1 2" key="1">
    <citation type="submission" date="2017-05" db="EMBL/GenBank/DDBJ databases">
        <title>Thiocyanate degradation by Thiohalobacter thiocyanaticus FOKN1.</title>
        <authorList>
            <person name="Oshiki M."/>
            <person name="Fukushima T."/>
            <person name="Kawano S."/>
            <person name="Nakagawa J."/>
        </authorList>
    </citation>
    <scope>NUCLEOTIDE SEQUENCE [LARGE SCALE GENOMIC DNA]</scope>
    <source>
        <strain evidence="1 2">FOKN1</strain>
    </source>
</reference>
<dbReference type="Proteomes" id="UP000218765">
    <property type="component" value="Chromosome"/>
</dbReference>
<keyword evidence="2" id="KW-1185">Reference proteome</keyword>
<dbReference type="NCBIfam" id="TIGR01509">
    <property type="entry name" value="HAD-SF-IA-v3"/>
    <property type="match status" value="1"/>
</dbReference>
<dbReference type="SFLD" id="SFLDS00003">
    <property type="entry name" value="Haloacid_Dehalogenase"/>
    <property type="match status" value="1"/>
</dbReference>
<keyword evidence="1" id="KW-0378">Hydrolase</keyword>
<dbReference type="GO" id="GO:0008967">
    <property type="term" value="F:phosphoglycolate phosphatase activity"/>
    <property type="evidence" value="ECO:0007669"/>
    <property type="project" value="TreeGrafter"/>
</dbReference>
<dbReference type="RefSeq" id="WP_096364918.1">
    <property type="nucleotide sequence ID" value="NZ_AP018052.1"/>
</dbReference>
<evidence type="ECO:0000313" key="1">
    <source>
        <dbReference type="EMBL" id="BAZ93181.1"/>
    </source>
</evidence>
<proteinExistence type="predicted"/>
<dbReference type="CDD" id="cd01427">
    <property type="entry name" value="HAD_like"/>
    <property type="match status" value="1"/>
</dbReference>
<dbReference type="InterPro" id="IPR036412">
    <property type="entry name" value="HAD-like_sf"/>
</dbReference>
<dbReference type="NCBIfam" id="NF011564">
    <property type="entry name" value="PRK14988.1"/>
    <property type="match status" value="1"/>
</dbReference>
<sequence length="226" mass="26469">MLTWNRIQTLLLDMDGTLLDLHFDNHFWLEHVPLRYAERHGLAPDEAKARLYPRFRAMEGTMQWYCVNYWTEQLDLDIAELKREIRELIAIHPHVTDFLDLARAHGKEIVLVTNAHHMALELKLQETALGGHFDRQICSHDFGRPKEDRRFWDWLKDRVPYREDAALLIDDSLPVLRSARDYGIEHLRAVKRPDTRGPERDTGEFEAIDGFDELIRSLGSEGCRSG</sequence>
<dbReference type="GO" id="GO:0005829">
    <property type="term" value="C:cytosol"/>
    <property type="evidence" value="ECO:0007669"/>
    <property type="project" value="TreeGrafter"/>
</dbReference>
<name>A0A1Z4VNK2_9GAMM</name>
<dbReference type="InterPro" id="IPR050155">
    <property type="entry name" value="HAD-like_hydrolase_sf"/>
</dbReference>
<dbReference type="Gene3D" id="3.40.50.1000">
    <property type="entry name" value="HAD superfamily/HAD-like"/>
    <property type="match status" value="1"/>
</dbReference>
<dbReference type="KEGG" id="ttc:FOKN1_0779"/>
<dbReference type="PANTHER" id="PTHR43434:SF3">
    <property type="entry name" value="GMP_IMP NUCLEOTIDASE YRFG"/>
    <property type="match status" value="1"/>
</dbReference>
<accession>A0A1Z4VNK2</accession>
<organism evidence="1 2">
    <name type="scientific">Thiohalobacter thiocyanaticus</name>
    <dbReference type="NCBI Taxonomy" id="585455"/>
    <lineage>
        <taxon>Bacteria</taxon>
        <taxon>Pseudomonadati</taxon>
        <taxon>Pseudomonadota</taxon>
        <taxon>Gammaproteobacteria</taxon>
        <taxon>Thiohalobacterales</taxon>
        <taxon>Thiohalobacteraceae</taxon>
        <taxon>Thiohalobacter</taxon>
    </lineage>
</organism>
<dbReference type="Pfam" id="PF00702">
    <property type="entry name" value="Hydrolase"/>
    <property type="match status" value="1"/>
</dbReference>
<gene>
    <name evidence="1" type="ORF">FOKN1_0779</name>
</gene>
<dbReference type="GO" id="GO:0006281">
    <property type="term" value="P:DNA repair"/>
    <property type="evidence" value="ECO:0007669"/>
    <property type="project" value="TreeGrafter"/>
</dbReference>